<accession>A0A382FB50</accession>
<dbReference type="AlphaFoldDB" id="A0A382FB50"/>
<evidence type="ECO:0000313" key="2">
    <source>
        <dbReference type="EMBL" id="SVB59281.1"/>
    </source>
</evidence>
<evidence type="ECO:0000256" key="1">
    <source>
        <dbReference type="SAM" id="Phobius"/>
    </source>
</evidence>
<keyword evidence="1" id="KW-1133">Transmembrane helix</keyword>
<sequence>MAVMIVLLIGGTLIGHLGMLFAIPT</sequence>
<proteinExistence type="predicted"/>
<organism evidence="2">
    <name type="scientific">marine metagenome</name>
    <dbReference type="NCBI Taxonomy" id="408172"/>
    <lineage>
        <taxon>unclassified sequences</taxon>
        <taxon>metagenomes</taxon>
        <taxon>ecological metagenomes</taxon>
    </lineage>
</organism>
<feature type="transmembrane region" description="Helical" evidence="1">
    <location>
        <begin position="6"/>
        <end position="23"/>
    </location>
</feature>
<name>A0A382FB50_9ZZZZ</name>
<gene>
    <name evidence="2" type="ORF">METZ01_LOCUS212135</name>
</gene>
<dbReference type="EMBL" id="UINC01048581">
    <property type="protein sequence ID" value="SVB59281.1"/>
    <property type="molecule type" value="Genomic_DNA"/>
</dbReference>
<protein>
    <submittedName>
        <fullName evidence="2">Uncharacterized protein</fullName>
    </submittedName>
</protein>
<feature type="non-terminal residue" evidence="2">
    <location>
        <position position="25"/>
    </location>
</feature>
<keyword evidence="1" id="KW-0472">Membrane</keyword>
<keyword evidence="1" id="KW-0812">Transmembrane</keyword>
<reference evidence="2" key="1">
    <citation type="submission" date="2018-05" db="EMBL/GenBank/DDBJ databases">
        <authorList>
            <person name="Lanie J.A."/>
            <person name="Ng W.-L."/>
            <person name="Kazmierczak K.M."/>
            <person name="Andrzejewski T.M."/>
            <person name="Davidsen T.M."/>
            <person name="Wayne K.J."/>
            <person name="Tettelin H."/>
            <person name="Glass J.I."/>
            <person name="Rusch D."/>
            <person name="Podicherti R."/>
            <person name="Tsui H.-C.T."/>
            <person name="Winkler M.E."/>
        </authorList>
    </citation>
    <scope>NUCLEOTIDE SEQUENCE</scope>
</reference>